<sequence>MDTVPKDGTHRHQSVPALSSSKSSHQSSKESLRSSTRQSFANTRKPSSVLPKIYFGARQPSPRGSLSATDEEKGLRRLMSGLLALPTTTHRFPRGTHVAFVIDDTRRGTVAGHPASDRYTVVLDDADVVDDVAETDLVECILPQDKENPTFDADDGVEFTTWWLPRITTYLVTRPTSSTRGTTIVAIEPPATSTPPVSNDLLSHVEKLKAHVLGRLEGDTPPIEIAVGAHVLVRGPPAYFGCIQVVYAGGTLLDVLDGQHHLHHQVPSRLVEIISIDTQLQEHCTQLTAMVENPVVTPYQWPFVTSRTQTDDPGASFTLHARVQLRATKTLGLIVAINSNATVAVELETGFTDGCVHCDELDTVTDDPTEAYITTSSIAKAFNLSNSSSVHASTHESGWLSLPPLLSARRGSQTRIKTDFEAHDLVLAFCPRWLQYCVGTVLERTKAGVTVVFDYGEIYAEIPLTKIVDVLYTKVICDSRGNRLAPTWNYSHGWEGALDTSVACKGDPLLHQMLCVPAQVQHWNSQFHVGDVVLARYWGASMYYRGILVKILEDLSVNVMFESGHLQRNVPCSHLLSTSKEPVKVMEKPSPKPAPGPTSGALPEPKRKPQPPRHHPKRTILRRITHLLGFQ</sequence>
<dbReference type="AlphaFoldDB" id="T0PZ83"/>
<dbReference type="CDD" id="cd04508">
    <property type="entry name" value="Tudor_SF"/>
    <property type="match status" value="1"/>
</dbReference>
<dbReference type="InParanoid" id="T0PZ83"/>
<feature type="region of interest" description="Disordered" evidence="1">
    <location>
        <begin position="51"/>
        <end position="70"/>
    </location>
</feature>
<feature type="compositionally biased region" description="Polar residues" evidence="1">
    <location>
        <begin position="36"/>
        <end position="45"/>
    </location>
</feature>
<organism evidence="2 3">
    <name type="scientific">Saprolegnia diclina (strain VS20)</name>
    <dbReference type="NCBI Taxonomy" id="1156394"/>
    <lineage>
        <taxon>Eukaryota</taxon>
        <taxon>Sar</taxon>
        <taxon>Stramenopiles</taxon>
        <taxon>Oomycota</taxon>
        <taxon>Saprolegniomycetes</taxon>
        <taxon>Saprolegniales</taxon>
        <taxon>Saprolegniaceae</taxon>
        <taxon>Saprolegnia</taxon>
    </lineage>
</organism>
<evidence type="ECO:0000313" key="2">
    <source>
        <dbReference type="EMBL" id="EQC30879.1"/>
    </source>
</evidence>
<proteinExistence type="predicted"/>
<evidence type="ECO:0008006" key="4">
    <source>
        <dbReference type="Google" id="ProtNLM"/>
    </source>
</evidence>
<reference evidence="2 3" key="1">
    <citation type="submission" date="2012-04" db="EMBL/GenBank/DDBJ databases">
        <title>The Genome Sequence of Saprolegnia declina VS20.</title>
        <authorList>
            <consortium name="The Broad Institute Genome Sequencing Platform"/>
            <person name="Russ C."/>
            <person name="Nusbaum C."/>
            <person name="Tyler B."/>
            <person name="van West P."/>
            <person name="Dieguez-Uribeondo J."/>
            <person name="de Bruijn I."/>
            <person name="Tripathy S."/>
            <person name="Jiang R."/>
            <person name="Young S.K."/>
            <person name="Zeng Q."/>
            <person name="Gargeya S."/>
            <person name="Fitzgerald M."/>
            <person name="Haas B."/>
            <person name="Abouelleil A."/>
            <person name="Alvarado L."/>
            <person name="Arachchi H.M."/>
            <person name="Berlin A."/>
            <person name="Chapman S.B."/>
            <person name="Goldberg J."/>
            <person name="Griggs A."/>
            <person name="Gujja S."/>
            <person name="Hansen M."/>
            <person name="Howarth C."/>
            <person name="Imamovic A."/>
            <person name="Larimer J."/>
            <person name="McCowen C."/>
            <person name="Montmayeur A."/>
            <person name="Murphy C."/>
            <person name="Neiman D."/>
            <person name="Pearson M."/>
            <person name="Priest M."/>
            <person name="Roberts A."/>
            <person name="Saif S."/>
            <person name="Shea T."/>
            <person name="Sisk P."/>
            <person name="Sykes S."/>
            <person name="Wortman J."/>
            <person name="Nusbaum C."/>
            <person name="Birren B."/>
        </authorList>
    </citation>
    <scope>NUCLEOTIDE SEQUENCE [LARGE SCALE GENOMIC DNA]</scope>
    <source>
        <strain evidence="2 3">VS20</strain>
    </source>
</reference>
<dbReference type="SUPFAM" id="SSF63748">
    <property type="entry name" value="Tudor/PWWP/MBT"/>
    <property type="match status" value="1"/>
</dbReference>
<protein>
    <recommendedName>
        <fullName evidence="4">Tudor domain-containing protein</fullName>
    </recommendedName>
</protein>
<feature type="region of interest" description="Disordered" evidence="1">
    <location>
        <begin position="581"/>
        <end position="619"/>
    </location>
</feature>
<dbReference type="Proteomes" id="UP000030762">
    <property type="component" value="Unassembled WGS sequence"/>
</dbReference>
<feature type="compositionally biased region" description="Basic residues" evidence="1">
    <location>
        <begin position="608"/>
        <end position="619"/>
    </location>
</feature>
<feature type="compositionally biased region" description="Basic and acidic residues" evidence="1">
    <location>
        <begin position="581"/>
        <end position="590"/>
    </location>
</feature>
<dbReference type="STRING" id="1156394.T0PZ83"/>
<dbReference type="GeneID" id="19952087"/>
<gene>
    <name evidence="2" type="ORF">SDRG_11360</name>
</gene>
<feature type="compositionally biased region" description="Basic and acidic residues" evidence="1">
    <location>
        <begin position="1"/>
        <end position="10"/>
    </location>
</feature>
<dbReference type="RefSeq" id="XP_008615617.1">
    <property type="nucleotide sequence ID" value="XM_008617395.1"/>
</dbReference>
<evidence type="ECO:0000313" key="3">
    <source>
        <dbReference type="Proteomes" id="UP000030762"/>
    </source>
</evidence>
<dbReference type="VEuPathDB" id="FungiDB:SDRG_11360"/>
<evidence type="ECO:0000256" key="1">
    <source>
        <dbReference type="SAM" id="MobiDB-lite"/>
    </source>
</evidence>
<accession>T0PZ83</accession>
<dbReference type="Gene3D" id="2.30.30.140">
    <property type="match status" value="1"/>
</dbReference>
<feature type="region of interest" description="Disordered" evidence="1">
    <location>
        <begin position="1"/>
        <end position="45"/>
    </location>
</feature>
<keyword evidence="3" id="KW-1185">Reference proteome</keyword>
<dbReference type="EMBL" id="JH767172">
    <property type="protein sequence ID" value="EQC30879.1"/>
    <property type="molecule type" value="Genomic_DNA"/>
</dbReference>
<name>T0PZ83_SAPDV</name>